<accession>A0AB39CEA9</accession>
<name>A0AB39CEA9_9VIRU</name>
<reference evidence="1" key="1">
    <citation type="submission" date="2024-07" db="EMBL/GenBank/DDBJ databases">
        <authorList>
            <person name="Bringhurst R.M."/>
            <person name="Homer T.E."/>
        </authorList>
    </citation>
    <scope>NUCLEOTIDE SEQUENCE</scope>
</reference>
<sequence length="321" mass="36362">MPSIYLPVYAHADSQKGKCLAAQYAGMQSILVQSCVALAAVSEGRANPLWDLPEHIVAKYTDPDKAIATADIIAQRIIERFDIRNYNDWLDVRPTIERLYSSVAVFEDNDLYTEHVRFHDRWYTREWEKVTFKKPKGEDGFMLHLDDSDGNVGIAVAVDGAEFKSLKSGSLLYRKTSQNSRDKHPSLKAYKENGNWKKMMEVYSGFDLFKARDRSQLISQCAVEALESAAHLIIMSPGSREETKFNLTNGFNEVVELLELAALQTRHRDLEKRVFVDHAATYGLKAQCESANPAAEMAAMLTAFYRPDLVRSKKKKTVKSK</sequence>
<protein>
    <submittedName>
        <fullName evidence="1">Uncharacterized protein</fullName>
    </submittedName>
</protein>
<proteinExistence type="predicted"/>
<evidence type="ECO:0000313" key="1">
    <source>
        <dbReference type="EMBL" id="XDJ15162.1"/>
    </source>
</evidence>
<dbReference type="EMBL" id="PQ015379">
    <property type="protein sequence ID" value="XDJ15162.1"/>
    <property type="molecule type" value="Genomic_DNA"/>
</dbReference>
<organism evidence="1">
    <name type="scientific">Pseudomonas phage HRDY3</name>
    <dbReference type="NCBI Taxonomy" id="3236930"/>
    <lineage>
        <taxon>Viruses</taxon>
    </lineage>
</organism>